<dbReference type="AlphaFoldDB" id="A0A812W4K7"/>
<keyword evidence="1" id="KW-1133">Transmembrane helix</keyword>
<protein>
    <submittedName>
        <fullName evidence="2">Uncharacterized protein</fullName>
    </submittedName>
</protein>
<evidence type="ECO:0000256" key="1">
    <source>
        <dbReference type="SAM" id="Phobius"/>
    </source>
</evidence>
<proteinExistence type="predicted"/>
<feature type="transmembrane region" description="Helical" evidence="1">
    <location>
        <begin position="107"/>
        <end position="127"/>
    </location>
</feature>
<comment type="caution">
    <text evidence="2">The sequence shown here is derived from an EMBL/GenBank/DDBJ whole genome shotgun (WGS) entry which is preliminary data.</text>
</comment>
<keyword evidence="1" id="KW-0472">Membrane</keyword>
<feature type="transmembrane region" description="Helical" evidence="1">
    <location>
        <begin position="201"/>
        <end position="228"/>
    </location>
</feature>
<evidence type="ECO:0000313" key="3">
    <source>
        <dbReference type="Proteomes" id="UP000649617"/>
    </source>
</evidence>
<keyword evidence="3" id="KW-1185">Reference proteome</keyword>
<accession>A0A812W4K7</accession>
<feature type="transmembrane region" description="Helical" evidence="1">
    <location>
        <begin position="401"/>
        <end position="423"/>
    </location>
</feature>
<feature type="transmembrane region" description="Helical" evidence="1">
    <location>
        <begin position="330"/>
        <end position="352"/>
    </location>
</feature>
<dbReference type="Proteomes" id="UP000649617">
    <property type="component" value="Unassembled WGS sequence"/>
</dbReference>
<feature type="transmembrane region" description="Helical" evidence="1">
    <location>
        <begin position="240"/>
        <end position="260"/>
    </location>
</feature>
<evidence type="ECO:0000313" key="2">
    <source>
        <dbReference type="EMBL" id="CAE7656401.1"/>
    </source>
</evidence>
<reference evidence="2" key="1">
    <citation type="submission" date="2021-02" db="EMBL/GenBank/DDBJ databases">
        <authorList>
            <person name="Dougan E. K."/>
            <person name="Rhodes N."/>
            <person name="Thang M."/>
            <person name="Chan C."/>
        </authorList>
    </citation>
    <scope>NUCLEOTIDE SEQUENCE</scope>
</reference>
<feature type="transmembrane region" description="Helical" evidence="1">
    <location>
        <begin position="58"/>
        <end position="87"/>
    </location>
</feature>
<sequence>MRGISLRKTLQLGDKLWLEDPSAVSKARLSKIFSASQQTNRYDIFLSHTWHTHGAWKFLCLLLHFGWPIVFLFWAFGVVLAYMLVLLDILPLTTTWEAVAVDFQSTVPYGCWVMVIASTAAVLGLLASPYFPLKSDMCFLDFVCVNQTDDKKMKEGIRAIGAFLAASSELRVLWSAPYLDRLWCLFELAAYRKLNPQGRIVMLPVTGEITVLLMHIWVQVASAAFWIARTGPRGGDPVRVVVAVSCSFLVVFPTLAHAAWQKHSASEALQQRLAQFDLTTVQCANDFDKNCIHEAIITWYGSLQAFTDHIRGPFRLEVIRLLRAEGTIPIHWISLLLIPILNLSFEGLLALWKASAPSVSFLTYFMAQVIGVIVLWLPSVGLFGVYASVHGVRYGHWRLRPFMLEFFLVFCLCAVLFIAGMSFSAA</sequence>
<organism evidence="2 3">
    <name type="scientific">Symbiodinium pilosum</name>
    <name type="common">Dinoflagellate</name>
    <dbReference type="NCBI Taxonomy" id="2952"/>
    <lineage>
        <taxon>Eukaryota</taxon>
        <taxon>Sar</taxon>
        <taxon>Alveolata</taxon>
        <taxon>Dinophyceae</taxon>
        <taxon>Suessiales</taxon>
        <taxon>Symbiodiniaceae</taxon>
        <taxon>Symbiodinium</taxon>
    </lineage>
</organism>
<dbReference type="OrthoDB" id="416681at2759"/>
<dbReference type="EMBL" id="CAJNIZ010043282">
    <property type="protein sequence ID" value="CAE7656401.1"/>
    <property type="molecule type" value="Genomic_DNA"/>
</dbReference>
<gene>
    <name evidence="2" type="ORF">SPIL2461_LOCUS17649</name>
</gene>
<name>A0A812W4K7_SYMPI</name>
<keyword evidence="1" id="KW-0812">Transmembrane</keyword>
<feature type="transmembrane region" description="Helical" evidence="1">
    <location>
        <begin position="364"/>
        <end position="389"/>
    </location>
</feature>